<dbReference type="EMBL" id="CP104694">
    <property type="protein sequence ID" value="UXI68252.1"/>
    <property type="molecule type" value="Genomic_DNA"/>
</dbReference>
<dbReference type="InterPro" id="IPR035929">
    <property type="entry name" value="CoaB-like_sf"/>
</dbReference>
<protein>
    <recommendedName>
        <fullName evidence="3">Coenzyme A biosynthesis bifunctional protein CoaBC</fullName>
    </recommendedName>
    <alternativeName>
        <fullName evidence="3">DNA/pantothenate metabolism flavoprotein</fullName>
    </alternativeName>
    <alternativeName>
        <fullName evidence="3">Phosphopantothenoylcysteine synthetase/decarboxylase</fullName>
        <shortName evidence="3">PPCS-PPCDC</shortName>
    </alternativeName>
    <domain>
        <recommendedName>
            <fullName evidence="3">Phosphopantothenoylcysteine decarboxylase</fullName>
            <shortName evidence="3">PPC decarboxylase</shortName>
            <shortName evidence="3">PPC-DC</shortName>
            <ecNumber evidence="3">4.1.1.36</ecNumber>
        </recommendedName>
        <alternativeName>
            <fullName evidence="3">CoaC</fullName>
        </alternativeName>
    </domain>
    <domain>
        <recommendedName>
            <fullName evidence="3">Phosphopantothenate--cysteine ligase</fullName>
            <ecNumber evidence="3">6.3.2.5</ecNumber>
        </recommendedName>
        <alternativeName>
            <fullName evidence="3">CoaB</fullName>
        </alternativeName>
        <alternativeName>
            <fullName evidence="3">Phosphopantothenoylcysteine synthetase</fullName>
            <shortName evidence="3">PPC synthetase</shortName>
            <shortName evidence="3">PPC-S</shortName>
        </alternativeName>
    </domain>
</protein>
<dbReference type="Pfam" id="PF02441">
    <property type="entry name" value="Flavoprotein"/>
    <property type="match status" value="1"/>
</dbReference>
<comment type="catalytic activity">
    <reaction evidence="3 4">
        <text>(R)-4'-phosphopantothenate + L-cysteine + CTP = N-[(R)-4-phosphopantothenoyl]-L-cysteine + CMP + diphosphate + H(+)</text>
        <dbReference type="Rhea" id="RHEA:19397"/>
        <dbReference type="ChEBI" id="CHEBI:10986"/>
        <dbReference type="ChEBI" id="CHEBI:15378"/>
        <dbReference type="ChEBI" id="CHEBI:33019"/>
        <dbReference type="ChEBI" id="CHEBI:35235"/>
        <dbReference type="ChEBI" id="CHEBI:37563"/>
        <dbReference type="ChEBI" id="CHEBI:59458"/>
        <dbReference type="ChEBI" id="CHEBI:60377"/>
        <dbReference type="EC" id="6.3.2.5"/>
    </reaction>
</comment>
<feature type="active site" description="Proton donor" evidence="3">
    <location>
        <position position="161"/>
    </location>
</feature>
<dbReference type="Pfam" id="PF04127">
    <property type="entry name" value="DFP"/>
    <property type="match status" value="1"/>
</dbReference>
<gene>
    <name evidence="3 7" type="primary">coaBC</name>
    <name evidence="7" type="ORF">N4264_00975</name>
</gene>
<dbReference type="Gene3D" id="3.40.50.1950">
    <property type="entry name" value="Flavin prenyltransferase-like"/>
    <property type="match status" value="1"/>
</dbReference>
<organism evidence="7 8">
    <name type="scientific">Tahibacter amnicola</name>
    <dbReference type="NCBI Taxonomy" id="2976241"/>
    <lineage>
        <taxon>Bacteria</taxon>
        <taxon>Pseudomonadati</taxon>
        <taxon>Pseudomonadota</taxon>
        <taxon>Gammaproteobacteria</taxon>
        <taxon>Lysobacterales</taxon>
        <taxon>Rhodanobacteraceae</taxon>
        <taxon>Tahibacter</taxon>
    </lineage>
</organism>
<keyword evidence="1 3" id="KW-0210">Decarboxylase</keyword>
<evidence type="ECO:0000313" key="8">
    <source>
        <dbReference type="Proteomes" id="UP001064632"/>
    </source>
</evidence>
<dbReference type="Gene3D" id="3.40.50.10300">
    <property type="entry name" value="CoaB-like"/>
    <property type="match status" value="1"/>
</dbReference>
<sequence>MDVSSLAQLRILLGVSGGIAAYKAADLVRRLVEAGAQVRVVMTESAARFVTPLTFQALSGHPVRQSLWDESAEAAMGHIELARWADQILIAPASADLIARLAQGQADDLLTTLCLASAAPLAIAPAMNQQMWAHAATQANVAVLRQRNVAVFGPASGAQACGEIGPGRLLEPTELVAELARHRAPGILTGVRVLVSAGPTFEDIDPVRFLGNRSSGRMGFAVAEAAARQGAQVTLVAGPVHLPTPAGVRRINVRSACEMHREVMAAAASADIFVAAAAVGDYRPVAVAEHKIKKQGDGGMTLCLTQNPDILAEVAALPRRPFLVGFAAETQDVEAHARLKLEKKRLDMIAANRVGGGLGFEADDNALTLIAADGAEHLPTASKRELARSLIERITARFNASRRDAA</sequence>
<feature type="binding site" evidence="3">
    <location>
        <position position="281"/>
    </location>
    <ligand>
        <name>CTP</name>
        <dbReference type="ChEBI" id="CHEBI:37563"/>
    </ligand>
</feature>
<comment type="pathway">
    <text evidence="3 4">Cofactor biosynthesis; coenzyme A biosynthesis; CoA from (R)-pantothenate: step 2/5.</text>
</comment>
<dbReference type="EC" id="6.3.2.5" evidence="3"/>
<feature type="region of interest" description="Phosphopantothenoylcysteine decarboxylase" evidence="3">
    <location>
        <begin position="1"/>
        <end position="192"/>
    </location>
</feature>
<dbReference type="HAMAP" id="MF_02225">
    <property type="entry name" value="CoaBC"/>
    <property type="match status" value="1"/>
</dbReference>
<dbReference type="InterPro" id="IPR005252">
    <property type="entry name" value="CoaBC"/>
</dbReference>
<feature type="domain" description="Flavoprotein" evidence="5">
    <location>
        <begin position="10"/>
        <end position="179"/>
    </location>
</feature>
<dbReference type="InterPro" id="IPR007085">
    <property type="entry name" value="DNA/pantothenate-metab_flavo_C"/>
</dbReference>
<dbReference type="SUPFAM" id="SSF52507">
    <property type="entry name" value="Homo-oligomeric flavin-containing Cys decarboxylases, HFCD"/>
    <property type="match status" value="1"/>
</dbReference>
<proteinExistence type="inferred from homology"/>
<comment type="function">
    <text evidence="3">Catalyzes two sequential steps in the biosynthesis of coenzyme A. In the first step cysteine is conjugated to 4'-phosphopantothenate to form 4-phosphopantothenoylcysteine. In the second step the latter compound is decarboxylated to form 4'-phosphopantotheine.</text>
</comment>
<comment type="similarity">
    <text evidence="3 4">In the N-terminal section; belongs to the HFCD (homo-oligomeric flavin containing Cys decarboxylase) superfamily.</text>
</comment>
<keyword evidence="3" id="KW-0511">Multifunctional enzyme</keyword>
<feature type="binding site" evidence="3">
    <location>
        <position position="326"/>
    </location>
    <ligand>
        <name>CTP</name>
        <dbReference type="ChEBI" id="CHEBI:37563"/>
    </ligand>
</feature>
<evidence type="ECO:0000259" key="6">
    <source>
        <dbReference type="Pfam" id="PF04127"/>
    </source>
</evidence>
<keyword evidence="8" id="KW-1185">Reference proteome</keyword>
<comment type="function">
    <text evidence="4">Catalyzes two steps in the biosynthesis of coenzyme A. In the first step cysteine is conjugated to 4'-phosphopantothenate to form 4-phosphopantothenoylcysteine, in the latter compound is decarboxylated to form 4'-phosphopantotheine.</text>
</comment>
<dbReference type="InterPro" id="IPR003382">
    <property type="entry name" value="Flavoprotein"/>
</dbReference>
<evidence type="ECO:0000256" key="3">
    <source>
        <dbReference type="HAMAP-Rule" id="MF_02225"/>
    </source>
</evidence>
<keyword evidence="3 4" id="KW-0436">Ligase</keyword>
<dbReference type="NCBIfam" id="TIGR00521">
    <property type="entry name" value="coaBC_dfp"/>
    <property type="match status" value="1"/>
</dbReference>
<comment type="caution">
    <text evidence="3">Lacks conserved residue(s) required for the propagation of feature annotation.</text>
</comment>
<comment type="pathway">
    <text evidence="3 4">Cofactor biosynthesis; coenzyme A biosynthesis; CoA from (R)-pantothenate: step 3/5.</text>
</comment>
<keyword evidence="3" id="KW-0460">Magnesium</keyword>
<evidence type="ECO:0000256" key="2">
    <source>
        <dbReference type="ARBA" id="ARBA00023239"/>
    </source>
</evidence>
<evidence type="ECO:0000259" key="5">
    <source>
        <dbReference type="Pfam" id="PF02441"/>
    </source>
</evidence>
<evidence type="ECO:0000256" key="1">
    <source>
        <dbReference type="ARBA" id="ARBA00022793"/>
    </source>
</evidence>
<evidence type="ECO:0000256" key="4">
    <source>
        <dbReference type="RuleBase" id="RU364078"/>
    </source>
</evidence>
<comment type="cofactor">
    <cofactor evidence="3">
        <name>Mg(2+)</name>
        <dbReference type="ChEBI" id="CHEBI:18420"/>
    </cofactor>
</comment>
<dbReference type="PANTHER" id="PTHR14359">
    <property type="entry name" value="HOMO-OLIGOMERIC FLAVIN CONTAINING CYS DECARBOXYLASE FAMILY"/>
    <property type="match status" value="1"/>
</dbReference>
<evidence type="ECO:0000313" key="7">
    <source>
        <dbReference type="EMBL" id="UXI68252.1"/>
    </source>
</evidence>
<keyword evidence="3 4" id="KW-0285">Flavoprotein</keyword>
<keyword evidence="3 4" id="KW-0288">FMN</keyword>
<feature type="binding site" evidence="3">
    <location>
        <position position="340"/>
    </location>
    <ligand>
        <name>CTP</name>
        <dbReference type="ChEBI" id="CHEBI:37563"/>
    </ligand>
</feature>
<dbReference type="PANTHER" id="PTHR14359:SF6">
    <property type="entry name" value="PHOSPHOPANTOTHENOYLCYSTEINE DECARBOXYLASE"/>
    <property type="match status" value="1"/>
</dbReference>
<feature type="region of interest" description="Phosphopantothenate--cysteine ligase" evidence="3">
    <location>
        <begin position="193"/>
        <end position="406"/>
    </location>
</feature>
<comment type="similarity">
    <text evidence="3 4">In the C-terminal section; belongs to the PPC synthetase family.</text>
</comment>
<dbReference type="SUPFAM" id="SSF102645">
    <property type="entry name" value="CoaB-like"/>
    <property type="match status" value="1"/>
</dbReference>
<feature type="binding site" evidence="3">
    <location>
        <position position="291"/>
    </location>
    <ligand>
        <name>CTP</name>
        <dbReference type="ChEBI" id="CHEBI:37563"/>
    </ligand>
</feature>
<comment type="catalytic activity">
    <reaction evidence="3 4">
        <text>N-[(R)-4-phosphopantothenoyl]-L-cysteine + H(+) = (R)-4'-phosphopantetheine + CO2</text>
        <dbReference type="Rhea" id="RHEA:16793"/>
        <dbReference type="ChEBI" id="CHEBI:15378"/>
        <dbReference type="ChEBI" id="CHEBI:16526"/>
        <dbReference type="ChEBI" id="CHEBI:59458"/>
        <dbReference type="ChEBI" id="CHEBI:61723"/>
        <dbReference type="EC" id="4.1.1.36"/>
    </reaction>
</comment>
<reference evidence="7" key="1">
    <citation type="submission" date="2022-09" db="EMBL/GenBank/DDBJ databases">
        <title>Tahibacter sp. nov., isolated from a fresh water.</title>
        <authorList>
            <person name="Baek J.H."/>
            <person name="Lee J.K."/>
            <person name="Kim J.M."/>
            <person name="Jeon C.O."/>
        </authorList>
    </citation>
    <scope>NUCLEOTIDE SEQUENCE</scope>
    <source>
        <strain evidence="7">W38</strain>
    </source>
</reference>
<feature type="binding site" evidence="3">
    <location>
        <position position="344"/>
    </location>
    <ligand>
        <name>CTP</name>
        <dbReference type="ChEBI" id="CHEBI:37563"/>
    </ligand>
</feature>
<dbReference type="RefSeq" id="WP_261695212.1">
    <property type="nucleotide sequence ID" value="NZ_CP104694.1"/>
</dbReference>
<feature type="domain" description="DNA/pantothenate metabolism flavoprotein C-terminal" evidence="6">
    <location>
        <begin position="188"/>
        <end position="396"/>
    </location>
</feature>
<dbReference type="GO" id="GO:0004632">
    <property type="term" value="F:phosphopantothenate--cysteine ligase activity"/>
    <property type="evidence" value="ECO:0007669"/>
    <property type="project" value="UniProtKB-EC"/>
</dbReference>
<dbReference type="EC" id="4.1.1.36" evidence="3"/>
<keyword evidence="3" id="KW-0479">Metal-binding</keyword>
<comment type="cofactor">
    <cofactor evidence="3">
        <name>FMN</name>
        <dbReference type="ChEBI" id="CHEBI:58210"/>
    </cofactor>
    <text evidence="3">Binds 1 FMN per subunit.</text>
</comment>
<dbReference type="InterPro" id="IPR036551">
    <property type="entry name" value="Flavin_trans-like"/>
</dbReference>
<keyword evidence="2 3" id="KW-0456">Lyase</keyword>
<dbReference type="Proteomes" id="UP001064632">
    <property type="component" value="Chromosome"/>
</dbReference>
<name>A0ABY6BEP1_9GAMM</name>
<accession>A0ABY6BEP1</accession>
<dbReference type="GO" id="GO:0004633">
    <property type="term" value="F:phosphopantothenoylcysteine decarboxylase activity"/>
    <property type="evidence" value="ECO:0007669"/>
    <property type="project" value="UniProtKB-EC"/>
</dbReference>
<feature type="binding site" evidence="3">
    <location>
        <begin position="308"/>
        <end position="311"/>
    </location>
    <ligand>
        <name>CTP</name>
        <dbReference type="ChEBI" id="CHEBI:37563"/>
    </ligand>
</feature>